<organism evidence="1 2">
    <name type="scientific">Rhodohalobacter mucosus</name>
    <dbReference type="NCBI Taxonomy" id="2079485"/>
    <lineage>
        <taxon>Bacteria</taxon>
        <taxon>Pseudomonadati</taxon>
        <taxon>Balneolota</taxon>
        <taxon>Balneolia</taxon>
        <taxon>Balneolales</taxon>
        <taxon>Balneolaceae</taxon>
        <taxon>Rhodohalobacter</taxon>
    </lineage>
</organism>
<gene>
    <name evidence="1" type="ORF">DDZ15_16270</name>
</gene>
<reference evidence="1 2" key="1">
    <citation type="submission" date="2018-05" db="EMBL/GenBank/DDBJ databases">
        <title>Rhodohalobacter halophilus gen. nov., sp. nov., a moderately halophilic member of the family Balneolaceae.</title>
        <authorList>
            <person name="Liu Z.-W."/>
        </authorList>
    </citation>
    <scope>NUCLEOTIDE SEQUENCE [LARGE SCALE GENOMIC DNA]</scope>
    <source>
        <strain evidence="1 2">8A47</strain>
    </source>
</reference>
<dbReference type="Proteomes" id="UP000245533">
    <property type="component" value="Unassembled WGS sequence"/>
</dbReference>
<dbReference type="EMBL" id="QGGB01000012">
    <property type="protein sequence ID" value="PWN05109.1"/>
    <property type="molecule type" value="Genomic_DNA"/>
</dbReference>
<comment type="caution">
    <text evidence="1">The sequence shown here is derived from an EMBL/GenBank/DDBJ whole genome shotgun (WGS) entry which is preliminary data.</text>
</comment>
<protein>
    <submittedName>
        <fullName evidence="1">Uncharacterized protein</fullName>
    </submittedName>
</protein>
<evidence type="ECO:0000313" key="1">
    <source>
        <dbReference type="EMBL" id="PWN05109.1"/>
    </source>
</evidence>
<evidence type="ECO:0000313" key="2">
    <source>
        <dbReference type="Proteomes" id="UP000245533"/>
    </source>
</evidence>
<keyword evidence="2" id="KW-1185">Reference proteome</keyword>
<proteinExistence type="predicted"/>
<name>A0A316TPH0_9BACT</name>
<sequence length="88" mass="9608">MSRGRGKITQMKRWGFPAIRRVQKMNSTSLRLAILAYATVGMTRRGGAAAAHENPKLRNKFFRAANPWPMPPSAESAAINSPVQSAGL</sequence>
<dbReference type="AlphaFoldDB" id="A0A316TPH0"/>
<accession>A0A316TPH0</accession>